<dbReference type="InterPro" id="IPR027417">
    <property type="entry name" value="P-loop_NTPase"/>
</dbReference>
<protein>
    <recommendedName>
        <fullName evidence="5">UDP-N-acetylglucosamine kinase</fullName>
        <ecNumber evidence="2">2.7.1.176</ecNumber>
    </recommendedName>
    <alternativeName>
        <fullName evidence="5">UDP-N-acetylglucosamine kinase</fullName>
    </alternativeName>
</protein>
<organism evidence="8 9">
    <name type="scientific">Candidatus Limadaptatus stercorigallinarum</name>
    <dbReference type="NCBI Taxonomy" id="2840845"/>
    <lineage>
        <taxon>Bacteria</taxon>
        <taxon>Bacillati</taxon>
        <taxon>Bacillota</taxon>
        <taxon>Clostridia</taxon>
        <taxon>Eubacteriales</taxon>
        <taxon>Candidatus Limadaptatus</taxon>
    </lineage>
</organism>
<dbReference type="EC" id="2.7.1.176" evidence="2"/>
<evidence type="ECO:0000256" key="4">
    <source>
        <dbReference type="ARBA" id="ARBA00022840"/>
    </source>
</evidence>
<proteinExistence type="inferred from homology"/>
<dbReference type="Pfam" id="PF06414">
    <property type="entry name" value="Zeta_toxin"/>
    <property type="match status" value="1"/>
</dbReference>
<feature type="domain" description="Zeta toxin" evidence="7">
    <location>
        <begin position="2"/>
        <end position="157"/>
    </location>
</feature>
<accession>A0A9D1L2G8</accession>
<comment type="caution">
    <text evidence="8">The sequence shown here is derived from an EMBL/GenBank/DDBJ whole genome shotgun (WGS) entry which is preliminary data.</text>
</comment>
<dbReference type="Gene3D" id="3.40.50.300">
    <property type="entry name" value="P-loop containing nucleotide triphosphate hydrolases"/>
    <property type="match status" value="1"/>
</dbReference>
<dbReference type="InterPro" id="IPR010488">
    <property type="entry name" value="Zeta_toxin_domain"/>
</dbReference>
<dbReference type="PANTHER" id="PTHR39206:SF1">
    <property type="entry name" value="SLL8004 PROTEIN"/>
    <property type="match status" value="1"/>
</dbReference>
<dbReference type="Proteomes" id="UP000824088">
    <property type="component" value="Unassembled WGS sequence"/>
</dbReference>
<dbReference type="GO" id="GO:0005524">
    <property type="term" value="F:ATP binding"/>
    <property type="evidence" value="ECO:0007669"/>
    <property type="project" value="UniProtKB-KW"/>
</dbReference>
<reference evidence="8" key="2">
    <citation type="journal article" date="2021" name="PeerJ">
        <title>Extensive microbial diversity within the chicken gut microbiome revealed by metagenomics and culture.</title>
        <authorList>
            <person name="Gilroy R."/>
            <person name="Ravi A."/>
            <person name="Getino M."/>
            <person name="Pursley I."/>
            <person name="Horton D.L."/>
            <person name="Alikhan N.F."/>
            <person name="Baker D."/>
            <person name="Gharbi K."/>
            <person name="Hall N."/>
            <person name="Watson M."/>
            <person name="Adriaenssens E.M."/>
            <person name="Foster-Nyarko E."/>
            <person name="Jarju S."/>
            <person name="Secka A."/>
            <person name="Antonio M."/>
            <person name="Oren A."/>
            <person name="Chaudhuri R.R."/>
            <person name="La Ragione R."/>
            <person name="Hildebrand F."/>
            <person name="Pallen M.J."/>
        </authorList>
    </citation>
    <scope>NUCLEOTIDE SEQUENCE</scope>
    <source>
        <strain evidence="8">1063</strain>
    </source>
</reference>
<dbReference type="GO" id="GO:0016301">
    <property type="term" value="F:kinase activity"/>
    <property type="evidence" value="ECO:0007669"/>
    <property type="project" value="InterPro"/>
</dbReference>
<name>A0A9D1L2G8_9FIRM</name>
<comment type="catalytic activity">
    <reaction evidence="6">
        <text>UDP-N-acetyl-alpha-D-glucosamine + ATP = UDP-N-acetyl-alpha-D-glucosamine 3'-phosphate + ADP + H(+)</text>
        <dbReference type="Rhea" id="RHEA:32671"/>
        <dbReference type="ChEBI" id="CHEBI:15378"/>
        <dbReference type="ChEBI" id="CHEBI:30616"/>
        <dbReference type="ChEBI" id="CHEBI:57705"/>
        <dbReference type="ChEBI" id="CHEBI:64353"/>
        <dbReference type="ChEBI" id="CHEBI:456216"/>
        <dbReference type="EC" id="2.7.1.176"/>
    </reaction>
</comment>
<sequence length="206" mass="23803">MSPELYFIAGPNGCGKSTFANYLLENPETKGLTYICPDTLALEIKSEQPELSDTEINKLAWMRARILRDECVLRGESFINESVCSHESHLEFLQHAKQRGFKIYVIYVTLNSSTKRIERVNKRVTEGGHGVEPRKITERYERSLNLLPSLMEISDRCLVFDNTTHYRLIFDKNDNTYTCLLADSALSQRIIHALYAQKIEVFYFHS</sequence>
<evidence type="ECO:0000256" key="6">
    <source>
        <dbReference type="ARBA" id="ARBA00048178"/>
    </source>
</evidence>
<keyword evidence="3" id="KW-0547">Nucleotide-binding</keyword>
<evidence type="ECO:0000313" key="9">
    <source>
        <dbReference type="Proteomes" id="UP000824088"/>
    </source>
</evidence>
<dbReference type="PANTHER" id="PTHR39206">
    <property type="entry name" value="SLL8004 PROTEIN"/>
    <property type="match status" value="1"/>
</dbReference>
<reference evidence="8" key="1">
    <citation type="submission" date="2020-10" db="EMBL/GenBank/DDBJ databases">
        <authorList>
            <person name="Gilroy R."/>
        </authorList>
    </citation>
    <scope>NUCLEOTIDE SEQUENCE</scope>
    <source>
        <strain evidence="8">1063</strain>
    </source>
</reference>
<dbReference type="SUPFAM" id="SSF52540">
    <property type="entry name" value="P-loop containing nucleoside triphosphate hydrolases"/>
    <property type="match status" value="1"/>
</dbReference>
<evidence type="ECO:0000259" key="7">
    <source>
        <dbReference type="Pfam" id="PF06414"/>
    </source>
</evidence>
<evidence type="ECO:0000256" key="5">
    <source>
        <dbReference type="ARBA" id="ARBA00032897"/>
    </source>
</evidence>
<keyword evidence="4" id="KW-0067">ATP-binding</keyword>
<gene>
    <name evidence="8" type="ORF">IAD51_04945</name>
</gene>
<dbReference type="EMBL" id="DVMN01000089">
    <property type="protein sequence ID" value="HIU21561.1"/>
    <property type="molecule type" value="Genomic_DNA"/>
</dbReference>
<evidence type="ECO:0000256" key="1">
    <source>
        <dbReference type="ARBA" id="ARBA00009104"/>
    </source>
</evidence>
<evidence type="ECO:0000256" key="2">
    <source>
        <dbReference type="ARBA" id="ARBA00011963"/>
    </source>
</evidence>
<comment type="similarity">
    <text evidence="1">Belongs to the zeta toxin family.</text>
</comment>
<evidence type="ECO:0000313" key="8">
    <source>
        <dbReference type="EMBL" id="HIU21561.1"/>
    </source>
</evidence>
<dbReference type="AlphaFoldDB" id="A0A9D1L2G8"/>
<evidence type="ECO:0000256" key="3">
    <source>
        <dbReference type="ARBA" id="ARBA00022741"/>
    </source>
</evidence>